<feature type="transmembrane region" description="Helical" evidence="1">
    <location>
        <begin position="71"/>
        <end position="90"/>
    </location>
</feature>
<dbReference type="RefSeq" id="WP_170070140.1">
    <property type="nucleotide sequence ID" value="NZ_PVTI01000006.1"/>
</dbReference>
<proteinExistence type="predicted"/>
<comment type="caution">
    <text evidence="2">The sequence shown here is derived from an EMBL/GenBank/DDBJ whole genome shotgun (WGS) entry which is preliminary data.</text>
</comment>
<sequence>MLLFLTLLSLLFLIPVWMLGQAVHVAMVQRSPWAPFVADGLGQYHGAANIRLNQALQADRPGSTLGLVVRWGYLLMTGLAGVGFIVWLWWTYGSWI</sequence>
<dbReference type="Proteomes" id="UP000237822">
    <property type="component" value="Unassembled WGS sequence"/>
</dbReference>
<keyword evidence="1" id="KW-0472">Membrane</keyword>
<keyword evidence="3" id="KW-1185">Reference proteome</keyword>
<organism evidence="2 3">
    <name type="scientific">Knoellia remsis</name>
    <dbReference type="NCBI Taxonomy" id="407159"/>
    <lineage>
        <taxon>Bacteria</taxon>
        <taxon>Bacillati</taxon>
        <taxon>Actinomycetota</taxon>
        <taxon>Actinomycetes</taxon>
        <taxon>Micrococcales</taxon>
        <taxon>Intrasporangiaceae</taxon>
        <taxon>Knoellia</taxon>
    </lineage>
</organism>
<name>A0A2T0UTR7_9MICO</name>
<protein>
    <submittedName>
        <fullName evidence="2">Uncharacterized protein</fullName>
    </submittedName>
</protein>
<evidence type="ECO:0000313" key="3">
    <source>
        <dbReference type="Proteomes" id="UP000237822"/>
    </source>
</evidence>
<accession>A0A2T0UTR7</accession>
<keyword evidence="1" id="KW-1133">Transmembrane helix</keyword>
<keyword evidence="1" id="KW-0812">Transmembrane</keyword>
<gene>
    <name evidence="2" type="ORF">BCF74_10642</name>
</gene>
<evidence type="ECO:0000313" key="2">
    <source>
        <dbReference type="EMBL" id="PRY61294.1"/>
    </source>
</evidence>
<dbReference type="EMBL" id="PVTI01000006">
    <property type="protein sequence ID" value="PRY61294.1"/>
    <property type="molecule type" value="Genomic_DNA"/>
</dbReference>
<evidence type="ECO:0000256" key="1">
    <source>
        <dbReference type="SAM" id="Phobius"/>
    </source>
</evidence>
<dbReference type="AlphaFoldDB" id="A0A2T0UTR7"/>
<reference evidence="2 3" key="1">
    <citation type="submission" date="2018-03" db="EMBL/GenBank/DDBJ databases">
        <title>Genomic Encyclopedia of Archaeal and Bacterial Type Strains, Phase II (KMG-II): from individual species to whole genera.</title>
        <authorList>
            <person name="Goeker M."/>
        </authorList>
    </citation>
    <scope>NUCLEOTIDE SEQUENCE [LARGE SCALE GENOMIC DNA]</scope>
    <source>
        <strain evidence="2 3">ATCC BAA-1496</strain>
    </source>
</reference>